<feature type="region of interest" description="Disordered" evidence="1">
    <location>
        <begin position="1"/>
        <end position="27"/>
    </location>
</feature>
<dbReference type="Proteomes" id="UP001310022">
    <property type="component" value="Unassembled WGS sequence"/>
</dbReference>
<protein>
    <submittedName>
        <fullName evidence="2">Uncharacterized protein</fullName>
    </submittedName>
</protein>
<sequence length="41" mass="4843">MLTTYMHPTRKRSRENKKNTPTFTEGAPENRFLDKICVTTK</sequence>
<dbReference type="AlphaFoldDB" id="A0AAN4W5F9"/>
<evidence type="ECO:0000256" key="1">
    <source>
        <dbReference type="SAM" id="MobiDB-lite"/>
    </source>
</evidence>
<gene>
    <name evidence="2" type="ORF">PEDI_55630</name>
</gene>
<name>A0AAN4W5F9_9BACT</name>
<proteinExistence type="predicted"/>
<comment type="caution">
    <text evidence="2">The sequence shown here is derived from an EMBL/GenBank/DDBJ whole genome shotgun (WGS) entry which is preliminary data.</text>
</comment>
<organism evidence="2 3">
    <name type="scientific">Persicobacter diffluens</name>
    <dbReference type="NCBI Taxonomy" id="981"/>
    <lineage>
        <taxon>Bacteria</taxon>
        <taxon>Pseudomonadati</taxon>
        <taxon>Bacteroidota</taxon>
        <taxon>Cytophagia</taxon>
        <taxon>Cytophagales</taxon>
        <taxon>Persicobacteraceae</taxon>
        <taxon>Persicobacter</taxon>
    </lineage>
</organism>
<evidence type="ECO:0000313" key="3">
    <source>
        <dbReference type="Proteomes" id="UP001310022"/>
    </source>
</evidence>
<dbReference type="EMBL" id="BQKE01000010">
    <property type="protein sequence ID" value="GJM65011.1"/>
    <property type="molecule type" value="Genomic_DNA"/>
</dbReference>
<reference evidence="2 3" key="1">
    <citation type="submission" date="2021-12" db="EMBL/GenBank/DDBJ databases">
        <title>Genome sequencing of bacteria with rrn-lacking chromosome and rrn-plasmid.</title>
        <authorList>
            <person name="Anda M."/>
            <person name="Iwasaki W."/>
        </authorList>
    </citation>
    <scope>NUCLEOTIDE SEQUENCE [LARGE SCALE GENOMIC DNA]</scope>
    <source>
        <strain evidence="2 3">NBRC 15940</strain>
    </source>
</reference>
<evidence type="ECO:0000313" key="2">
    <source>
        <dbReference type="EMBL" id="GJM65011.1"/>
    </source>
</evidence>
<accession>A0AAN4W5F9</accession>
<keyword evidence="3" id="KW-1185">Reference proteome</keyword>